<keyword evidence="3" id="KW-0472">Membrane</keyword>
<evidence type="ECO:0008006" key="8">
    <source>
        <dbReference type="Google" id="ProtNLM"/>
    </source>
</evidence>
<dbReference type="AlphaFoldDB" id="A0A1B8ABY0"/>
<feature type="domain" description="AB hydrolase-1" evidence="4">
    <location>
        <begin position="185"/>
        <end position="354"/>
    </location>
</feature>
<dbReference type="EMBL" id="LYXU01000004">
    <property type="protein sequence ID" value="OBS17955.1"/>
    <property type="molecule type" value="Genomic_DNA"/>
</dbReference>
<keyword evidence="3" id="KW-1133">Transmembrane helix</keyword>
<evidence type="ECO:0000256" key="3">
    <source>
        <dbReference type="SAM" id="Phobius"/>
    </source>
</evidence>
<feature type="domain" description="Peptidase S33 tripeptidyl aminopeptidase-like C-terminal" evidence="5">
    <location>
        <begin position="527"/>
        <end position="628"/>
    </location>
</feature>
<evidence type="ECO:0000313" key="6">
    <source>
        <dbReference type="EMBL" id="OBS17955.1"/>
    </source>
</evidence>
<dbReference type="PANTHER" id="PTHR43248:SF25">
    <property type="entry name" value="AB HYDROLASE-1 DOMAIN-CONTAINING PROTEIN-RELATED"/>
    <property type="match status" value="1"/>
</dbReference>
<organism evidence="6 7">
    <name type="scientific">Fusarium poae</name>
    <dbReference type="NCBI Taxonomy" id="36050"/>
    <lineage>
        <taxon>Eukaryota</taxon>
        <taxon>Fungi</taxon>
        <taxon>Dikarya</taxon>
        <taxon>Ascomycota</taxon>
        <taxon>Pezizomycotina</taxon>
        <taxon>Sordariomycetes</taxon>
        <taxon>Hypocreomycetidae</taxon>
        <taxon>Hypocreales</taxon>
        <taxon>Nectriaceae</taxon>
        <taxon>Fusarium</taxon>
    </lineage>
</organism>
<protein>
    <recommendedName>
        <fullName evidence="8">AB hydrolase-1 domain-containing protein</fullName>
    </recommendedName>
</protein>
<gene>
    <name evidence="6" type="ORF">FPOA_09683</name>
</gene>
<reference evidence="6 7" key="1">
    <citation type="submission" date="2016-06" db="EMBL/GenBank/DDBJ databases">
        <title>Living apart together: crosstalk between the core and supernumerary genomes in a fungal plant pathogen.</title>
        <authorList>
            <person name="Vanheule A."/>
            <person name="Audenaert K."/>
            <person name="Warris S."/>
            <person name="Van De Geest H."/>
            <person name="Schijlen E."/>
            <person name="Hofte M."/>
            <person name="De Saeger S."/>
            <person name="Haesaert G."/>
            <person name="Waalwijk C."/>
            <person name="Van Der Lee T."/>
        </authorList>
    </citation>
    <scope>NUCLEOTIDE SEQUENCE [LARGE SCALE GENOMIC DNA]</scope>
    <source>
        <strain evidence="6 7">2516</strain>
    </source>
</reference>
<dbReference type="GO" id="GO:0016787">
    <property type="term" value="F:hydrolase activity"/>
    <property type="evidence" value="ECO:0007669"/>
    <property type="project" value="UniProtKB-KW"/>
</dbReference>
<evidence type="ECO:0000313" key="7">
    <source>
        <dbReference type="Proteomes" id="UP000091967"/>
    </source>
</evidence>
<accession>A0A1B8ABY0</accession>
<dbReference type="Pfam" id="PF08386">
    <property type="entry name" value="Abhydrolase_4"/>
    <property type="match status" value="1"/>
</dbReference>
<dbReference type="PANTHER" id="PTHR43248">
    <property type="entry name" value="2-SUCCINYL-6-HYDROXY-2,4-CYCLOHEXADIENE-1-CARBOXYLATE SYNTHASE"/>
    <property type="match status" value="1"/>
</dbReference>
<name>A0A1B8ABY0_FUSPO</name>
<keyword evidence="3" id="KW-0812">Transmembrane</keyword>
<evidence type="ECO:0000259" key="5">
    <source>
        <dbReference type="Pfam" id="PF08386"/>
    </source>
</evidence>
<dbReference type="InterPro" id="IPR000073">
    <property type="entry name" value="AB_hydrolase_1"/>
</dbReference>
<dbReference type="SUPFAM" id="SSF53474">
    <property type="entry name" value="alpha/beta-Hydrolases"/>
    <property type="match status" value="1"/>
</dbReference>
<keyword evidence="2" id="KW-0378">Hydrolase</keyword>
<dbReference type="Pfam" id="PF00561">
    <property type="entry name" value="Abhydrolase_1"/>
    <property type="match status" value="1"/>
</dbReference>
<evidence type="ECO:0000256" key="1">
    <source>
        <dbReference type="ARBA" id="ARBA00010088"/>
    </source>
</evidence>
<evidence type="ECO:0000259" key="4">
    <source>
        <dbReference type="Pfam" id="PF00561"/>
    </source>
</evidence>
<comment type="similarity">
    <text evidence="1">Belongs to the peptidase S33 family.</text>
</comment>
<dbReference type="InterPro" id="IPR051601">
    <property type="entry name" value="Serine_prot/Carboxylest_S33"/>
</dbReference>
<dbReference type="OMA" id="GPLKCAF"/>
<comment type="caution">
    <text evidence="6">The sequence shown here is derived from an EMBL/GenBank/DDBJ whole genome shotgun (WGS) entry which is preliminary data.</text>
</comment>
<keyword evidence="7" id="KW-1185">Reference proteome</keyword>
<sequence>MDGSHDSLRCPEIGNWNQVLRDRTTNVLDCFCRVYVDQSITGSSWLLIWLIIHPVLQSRVLRYSFDMNEKTASEAMPLLRDRFHQRPRRSNISTVLGLLAAVCLIGFFHHRPHPAPNDIEEPTEKPWTWNDIKPRRDLRWESCYEKFECARLDVPMDWLKPSDSKRVVLGVIKLPAKSKNNTVSPLFVNPGGPGGSGIAFVKHEGHILQAIVGDNHDVISFDPRGVGVSTPRVECWGSSQRRRLWALQDTPVADEHPGLIYDAYARAVAYSGTCESAMEDMGLMKFIGSASIARDMLEILDKTGNEKLRYWGFSYGTILGGVFAGLYPERVERLVSDGNVDYHDWFNLDHGNFVSDTDKIFDAFDTACHKVGPLKCAFHAESPQAIEKRRGDLLAHLKKSPVLIPAWSQDSGPELPVLISYSHLQRLIQTCIYAPIVKFPQLARVFAALEKGDGVPFYEMVLEMSDNKALEGGFCELGDTPATTPFETPMELDAFPAIMCSDSKAANESPEEIAEYFGRITNKSRWAGAANANFRVSCIGRKTRPKWEFTDADFRGDTAHPILYIGNIADNVTPLQSAFNNSAKFPSSVVLTQNAYGHCSLAAPSTCSVRYIREYFQNGTLPANGTVCDSDFDLFEFPGLNEGVMGLDELSSIALELSRKVKIPRVF</sequence>
<dbReference type="Proteomes" id="UP000091967">
    <property type="component" value="Unassembled WGS sequence"/>
</dbReference>
<feature type="transmembrane region" description="Helical" evidence="3">
    <location>
        <begin position="90"/>
        <end position="108"/>
    </location>
</feature>
<dbReference type="InterPro" id="IPR029058">
    <property type="entry name" value="AB_hydrolase_fold"/>
</dbReference>
<dbReference type="Gene3D" id="3.40.50.1820">
    <property type="entry name" value="alpha/beta hydrolase"/>
    <property type="match status" value="1"/>
</dbReference>
<proteinExistence type="inferred from homology"/>
<evidence type="ECO:0000256" key="2">
    <source>
        <dbReference type="ARBA" id="ARBA00022801"/>
    </source>
</evidence>
<dbReference type="STRING" id="36050.A0A1B8ABY0"/>
<dbReference type="InterPro" id="IPR013595">
    <property type="entry name" value="Pept_S33_TAP-like_C"/>
</dbReference>